<comment type="caution">
    <text evidence="3">The sequence shown here is derived from an EMBL/GenBank/DDBJ whole genome shotgun (WGS) entry which is preliminary data.</text>
</comment>
<reference evidence="3 4" key="1">
    <citation type="submission" date="2019-10" db="EMBL/GenBank/DDBJ databases">
        <title>Dictyobacter vulcani sp. nov., within the class Ktedonobacteria, isolated from soil of volcanic Mt. Zao.</title>
        <authorList>
            <person name="Zheng Y."/>
            <person name="Wang C.M."/>
            <person name="Sakai Y."/>
            <person name="Abe K."/>
            <person name="Yokota A."/>
            <person name="Yabe S."/>
        </authorList>
    </citation>
    <scope>NUCLEOTIDE SEQUENCE [LARGE SCALE GENOMIC DNA]</scope>
    <source>
        <strain evidence="3 4">W12</strain>
    </source>
</reference>
<dbReference type="EMBL" id="BKZW01000001">
    <property type="protein sequence ID" value="GER89143.1"/>
    <property type="molecule type" value="Genomic_DNA"/>
</dbReference>
<dbReference type="Gene3D" id="1.10.1780.10">
    <property type="entry name" value="Clp, N-terminal domain"/>
    <property type="match status" value="1"/>
</dbReference>
<dbReference type="InterPro" id="IPR036628">
    <property type="entry name" value="Clp_N_dom_sf"/>
</dbReference>
<feature type="domain" description="Clp R" evidence="2">
    <location>
        <begin position="7"/>
        <end position="133"/>
    </location>
</feature>
<evidence type="ECO:0000313" key="4">
    <source>
        <dbReference type="Proteomes" id="UP000326912"/>
    </source>
</evidence>
<dbReference type="SUPFAM" id="SSF81923">
    <property type="entry name" value="Double Clp-N motif"/>
    <property type="match status" value="1"/>
</dbReference>
<organism evidence="3 4">
    <name type="scientific">Dictyobacter vulcani</name>
    <dbReference type="NCBI Taxonomy" id="2607529"/>
    <lineage>
        <taxon>Bacteria</taxon>
        <taxon>Bacillati</taxon>
        <taxon>Chloroflexota</taxon>
        <taxon>Ktedonobacteria</taxon>
        <taxon>Ktedonobacterales</taxon>
        <taxon>Dictyobacteraceae</taxon>
        <taxon>Dictyobacter</taxon>
    </lineage>
</organism>
<protein>
    <recommendedName>
        <fullName evidence="2">Clp R domain-containing protein</fullName>
    </recommendedName>
</protein>
<proteinExistence type="predicted"/>
<dbReference type="Pfam" id="PF02861">
    <property type="entry name" value="Clp_N"/>
    <property type="match status" value="1"/>
</dbReference>
<dbReference type="PANTHER" id="PTHR47016">
    <property type="entry name" value="ATP-DEPENDENT CLP PROTEASE ATP-BINDING SUBUNIT CLPT1, CHLOROPLASTIC"/>
    <property type="match status" value="1"/>
</dbReference>
<dbReference type="AlphaFoldDB" id="A0A5J4KN01"/>
<dbReference type="PANTHER" id="PTHR47016:SF5">
    <property type="entry name" value="CLP DOMAIN SUPERFAMILY PROTEIN"/>
    <property type="match status" value="1"/>
</dbReference>
<keyword evidence="1" id="KW-0677">Repeat</keyword>
<dbReference type="InterPro" id="IPR044217">
    <property type="entry name" value="CLPT1/2"/>
</dbReference>
<gene>
    <name evidence="3" type="ORF">KDW_33050</name>
</gene>
<name>A0A5J4KN01_9CHLR</name>
<sequence length="133" mass="15060">MNDRDRFDKFTERARKVLSLAQEEAQRFQHNYIGTEHLLLGLVREGEGVAAKVLANLGVELNKVRSAVEFIIGRGDRIVLGEIGLTPRAKKVIELAVDEARRLNHHYIGTEHLLLDWSVRVKGLRPGSLRAWA</sequence>
<dbReference type="InterPro" id="IPR004176">
    <property type="entry name" value="Clp_R_N"/>
</dbReference>
<evidence type="ECO:0000259" key="2">
    <source>
        <dbReference type="PROSITE" id="PS51903"/>
    </source>
</evidence>
<accession>A0A5J4KN01</accession>
<evidence type="ECO:0000313" key="3">
    <source>
        <dbReference type="EMBL" id="GER89143.1"/>
    </source>
</evidence>
<dbReference type="Proteomes" id="UP000326912">
    <property type="component" value="Unassembled WGS sequence"/>
</dbReference>
<dbReference type="PROSITE" id="PS51903">
    <property type="entry name" value="CLP_R"/>
    <property type="match status" value="1"/>
</dbReference>
<evidence type="ECO:0000256" key="1">
    <source>
        <dbReference type="PROSITE-ProRule" id="PRU01251"/>
    </source>
</evidence>
<keyword evidence="4" id="KW-1185">Reference proteome</keyword>